<sequence length="159" mass="18015">RPPKLTPSAWQLYFTDWIQRQQASSSRKLNVAQAAKEAGQEYASLSEEEKEACIGLFCRFDVISSYLRPYKRRSQAAKDVRMNSAGRRRAIHFILLLSEKMEYEAARRLYKDGSVRYGSSINFSILSGSPAFPAIKIESESKSEGFATDNGHGPYHIRS</sequence>
<evidence type="ECO:0000313" key="2">
    <source>
        <dbReference type="Proteomes" id="UP001221757"/>
    </source>
</evidence>
<dbReference type="InterPro" id="IPR036910">
    <property type="entry name" value="HMG_box_dom_sf"/>
</dbReference>
<reference evidence="1" key="1">
    <citation type="submission" date="2023-03" db="EMBL/GenBank/DDBJ databases">
        <title>Massive genome expansion in bonnet fungi (Mycena s.s.) driven by repeated elements and novel gene families across ecological guilds.</title>
        <authorList>
            <consortium name="Lawrence Berkeley National Laboratory"/>
            <person name="Harder C.B."/>
            <person name="Miyauchi S."/>
            <person name="Viragh M."/>
            <person name="Kuo A."/>
            <person name="Thoen E."/>
            <person name="Andreopoulos B."/>
            <person name="Lu D."/>
            <person name="Skrede I."/>
            <person name="Drula E."/>
            <person name="Henrissat B."/>
            <person name="Morin E."/>
            <person name="Kohler A."/>
            <person name="Barry K."/>
            <person name="LaButti K."/>
            <person name="Morin E."/>
            <person name="Salamov A."/>
            <person name="Lipzen A."/>
            <person name="Mereny Z."/>
            <person name="Hegedus B."/>
            <person name="Baldrian P."/>
            <person name="Stursova M."/>
            <person name="Weitz H."/>
            <person name="Taylor A."/>
            <person name="Grigoriev I.V."/>
            <person name="Nagy L.G."/>
            <person name="Martin F."/>
            <person name="Kauserud H."/>
        </authorList>
    </citation>
    <scope>NUCLEOTIDE SEQUENCE</scope>
    <source>
        <strain evidence="1">CBHHK067</strain>
    </source>
</reference>
<gene>
    <name evidence="1" type="ORF">B0H17DRAFT_1295955</name>
</gene>
<evidence type="ECO:0008006" key="3">
    <source>
        <dbReference type="Google" id="ProtNLM"/>
    </source>
</evidence>
<name>A0AAD7BEZ8_MYCRO</name>
<dbReference type="AlphaFoldDB" id="A0AAD7BEZ8"/>
<evidence type="ECO:0000313" key="1">
    <source>
        <dbReference type="EMBL" id="KAJ7619045.1"/>
    </source>
</evidence>
<dbReference type="Proteomes" id="UP001221757">
    <property type="component" value="Unassembled WGS sequence"/>
</dbReference>
<accession>A0AAD7BEZ8</accession>
<comment type="caution">
    <text evidence="1">The sequence shown here is derived from an EMBL/GenBank/DDBJ whole genome shotgun (WGS) entry which is preliminary data.</text>
</comment>
<dbReference type="Gene3D" id="1.10.30.10">
    <property type="entry name" value="High mobility group box domain"/>
    <property type="match status" value="1"/>
</dbReference>
<keyword evidence="2" id="KW-1185">Reference proteome</keyword>
<proteinExistence type="predicted"/>
<dbReference type="SUPFAM" id="SSF47095">
    <property type="entry name" value="HMG-box"/>
    <property type="match status" value="1"/>
</dbReference>
<feature type="non-terminal residue" evidence="1">
    <location>
        <position position="1"/>
    </location>
</feature>
<organism evidence="1 2">
    <name type="scientific">Mycena rosella</name>
    <name type="common">Pink bonnet</name>
    <name type="synonym">Agaricus rosellus</name>
    <dbReference type="NCBI Taxonomy" id="1033263"/>
    <lineage>
        <taxon>Eukaryota</taxon>
        <taxon>Fungi</taxon>
        <taxon>Dikarya</taxon>
        <taxon>Basidiomycota</taxon>
        <taxon>Agaricomycotina</taxon>
        <taxon>Agaricomycetes</taxon>
        <taxon>Agaricomycetidae</taxon>
        <taxon>Agaricales</taxon>
        <taxon>Marasmiineae</taxon>
        <taxon>Mycenaceae</taxon>
        <taxon>Mycena</taxon>
    </lineage>
</organism>
<protein>
    <recommendedName>
        <fullName evidence="3">HMG box domain-containing protein</fullName>
    </recommendedName>
</protein>
<dbReference type="EMBL" id="JARKIE010000729">
    <property type="protein sequence ID" value="KAJ7619045.1"/>
    <property type="molecule type" value="Genomic_DNA"/>
</dbReference>